<dbReference type="AlphaFoldDB" id="A0A284S678"/>
<keyword evidence="2" id="KW-1185">Reference proteome</keyword>
<evidence type="ECO:0000313" key="1">
    <source>
        <dbReference type="EMBL" id="SJL16466.1"/>
    </source>
</evidence>
<protein>
    <recommendedName>
        <fullName evidence="3">Thioesterase domain-containing protein</fullName>
    </recommendedName>
</protein>
<gene>
    <name evidence="1" type="ORF">ARMOST_19992</name>
</gene>
<proteinExistence type="predicted"/>
<evidence type="ECO:0000313" key="2">
    <source>
        <dbReference type="Proteomes" id="UP000219338"/>
    </source>
</evidence>
<evidence type="ECO:0008006" key="3">
    <source>
        <dbReference type="Google" id="ProtNLM"/>
    </source>
</evidence>
<dbReference type="Proteomes" id="UP000219338">
    <property type="component" value="Unassembled WGS sequence"/>
</dbReference>
<organism evidence="1 2">
    <name type="scientific">Armillaria ostoyae</name>
    <name type="common">Armillaria root rot fungus</name>
    <dbReference type="NCBI Taxonomy" id="47428"/>
    <lineage>
        <taxon>Eukaryota</taxon>
        <taxon>Fungi</taxon>
        <taxon>Dikarya</taxon>
        <taxon>Basidiomycota</taxon>
        <taxon>Agaricomycotina</taxon>
        <taxon>Agaricomycetes</taxon>
        <taxon>Agaricomycetidae</taxon>
        <taxon>Agaricales</taxon>
        <taxon>Marasmiineae</taxon>
        <taxon>Physalacriaceae</taxon>
        <taxon>Armillaria</taxon>
    </lineage>
</organism>
<name>A0A284S678_ARMOS</name>
<dbReference type="EMBL" id="FUEG01000035">
    <property type="protein sequence ID" value="SJL16466.1"/>
    <property type="molecule type" value="Genomic_DNA"/>
</dbReference>
<reference evidence="2" key="1">
    <citation type="journal article" date="2017" name="Nat. Ecol. Evol.">
        <title>Genome expansion and lineage-specific genetic innovations in the forest pathogenic fungi Armillaria.</title>
        <authorList>
            <person name="Sipos G."/>
            <person name="Prasanna A.N."/>
            <person name="Walter M.C."/>
            <person name="O'Connor E."/>
            <person name="Balint B."/>
            <person name="Krizsan K."/>
            <person name="Kiss B."/>
            <person name="Hess J."/>
            <person name="Varga T."/>
            <person name="Slot J."/>
            <person name="Riley R."/>
            <person name="Boka B."/>
            <person name="Rigling D."/>
            <person name="Barry K."/>
            <person name="Lee J."/>
            <person name="Mihaltcheva S."/>
            <person name="LaButti K."/>
            <person name="Lipzen A."/>
            <person name="Waldron R."/>
            <person name="Moloney N.M."/>
            <person name="Sperisen C."/>
            <person name="Kredics L."/>
            <person name="Vagvoelgyi C."/>
            <person name="Patrignani A."/>
            <person name="Fitzpatrick D."/>
            <person name="Nagy I."/>
            <person name="Doyle S."/>
            <person name="Anderson J.B."/>
            <person name="Grigoriev I.V."/>
            <person name="Gueldener U."/>
            <person name="Muensterkoetter M."/>
            <person name="Nagy L.G."/>
        </authorList>
    </citation>
    <scope>NUCLEOTIDE SEQUENCE [LARGE SCALE GENOMIC DNA]</scope>
    <source>
        <strain evidence="2">C18/9</strain>
    </source>
</reference>
<accession>A0A284S678</accession>
<sequence length="104" mass="11187">MASSLTLVFPSSPRQSSTASKLTVDYSSLGDVQEWCNALGPDGSVVGSFRGTGLLAFAIASSVSWLEDKGVPTVTFHLAFMTRGRLSQFTSGLRSTEFEYTRLL</sequence>